<reference evidence="7" key="1">
    <citation type="submission" date="2019-12" db="EMBL/GenBank/DDBJ databases">
        <authorList>
            <person name="Scholes J."/>
        </authorList>
    </citation>
    <scope>NUCLEOTIDE SEQUENCE</scope>
</reference>
<dbReference type="GO" id="GO:0060320">
    <property type="term" value="P:rejection of self pollen"/>
    <property type="evidence" value="ECO:0007669"/>
    <property type="project" value="UniProtKB-KW"/>
</dbReference>
<evidence type="ECO:0000313" key="7">
    <source>
        <dbReference type="EMBL" id="CAA0823561.1"/>
    </source>
</evidence>
<keyword evidence="8" id="KW-1185">Reference proteome</keyword>
<organism evidence="7 8">
    <name type="scientific">Striga hermonthica</name>
    <name type="common">Purple witchweed</name>
    <name type="synonym">Buchnera hermonthica</name>
    <dbReference type="NCBI Taxonomy" id="68872"/>
    <lineage>
        <taxon>Eukaryota</taxon>
        <taxon>Viridiplantae</taxon>
        <taxon>Streptophyta</taxon>
        <taxon>Embryophyta</taxon>
        <taxon>Tracheophyta</taxon>
        <taxon>Spermatophyta</taxon>
        <taxon>Magnoliopsida</taxon>
        <taxon>eudicotyledons</taxon>
        <taxon>Gunneridae</taxon>
        <taxon>Pentapetalae</taxon>
        <taxon>asterids</taxon>
        <taxon>lamiids</taxon>
        <taxon>Lamiales</taxon>
        <taxon>Orobanchaceae</taxon>
        <taxon>Buchnereae</taxon>
        <taxon>Striga</taxon>
    </lineage>
</organism>
<dbReference type="Proteomes" id="UP001153555">
    <property type="component" value="Unassembled WGS sequence"/>
</dbReference>
<comment type="subcellular location">
    <subcellularLocation>
        <location evidence="1 6">Secreted</location>
    </subcellularLocation>
</comment>
<gene>
    <name evidence="7" type="ORF">SHERM_20712</name>
</gene>
<keyword evidence="5" id="KW-0732">Signal</keyword>
<dbReference type="AlphaFoldDB" id="A0A9N7MZP7"/>
<dbReference type="OrthoDB" id="1848419at2759"/>
<evidence type="ECO:0000256" key="3">
    <source>
        <dbReference type="ARBA" id="ARBA00022471"/>
    </source>
</evidence>
<evidence type="ECO:0000256" key="2">
    <source>
        <dbReference type="ARBA" id="ARBA00005581"/>
    </source>
</evidence>
<dbReference type="InterPro" id="IPR010264">
    <property type="entry name" value="Self-incomp_S1"/>
</dbReference>
<dbReference type="GO" id="GO:0005576">
    <property type="term" value="C:extracellular region"/>
    <property type="evidence" value="ECO:0007669"/>
    <property type="project" value="UniProtKB-SubCell"/>
</dbReference>
<proteinExistence type="inferred from homology"/>
<evidence type="ECO:0000256" key="1">
    <source>
        <dbReference type="ARBA" id="ARBA00004613"/>
    </source>
</evidence>
<comment type="caution">
    <text evidence="7">The sequence shown here is derived from an EMBL/GenBank/DDBJ whole genome shotgun (WGS) entry which is preliminary data.</text>
</comment>
<dbReference type="PANTHER" id="PTHR31232:SF155">
    <property type="entry name" value="PLANT SELF-INCOMPATIBILITY PROTEIN S1 FAMILY"/>
    <property type="match status" value="1"/>
</dbReference>
<evidence type="ECO:0000256" key="4">
    <source>
        <dbReference type="ARBA" id="ARBA00022525"/>
    </source>
</evidence>
<dbReference type="Pfam" id="PF05938">
    <property type="entry name" value="Self-incomp_S1"/>
    <property type="match status" value="1"/>
</dbReference>
<evidence type="ECO:0000256" key="5">
    <source>
        <dbReference type="ARBA" id="ARBA00022729"/>
    </source>
</evidence>
<sequence length="159" mass="18568">MNFRTNKLILFITIFFSSPNYYLIRATELRSHDINNFTSKVSPAEKFTVFIFNSLPEEDSTLYVECASKDNYLGTQTLLPGQYFHFKFRVNLFRTTLFHCRYVTEGRQISHDVFNKGLGGSCETRDPEIGNKCVWLVVDDGFYLGNNFPPAPFRKVYDW</sequence>
<dbReference type="EMBL" id="CACSLK010024540">
    <property type="protein sequence ID" value="CAA0823561.1"/>
    <property type="molecule type" value="Genomic_DNA"/>
</dbReference>
<accession>A0A9N7MZP7</accession>
<name>A0A9N7MZP7_STRHE</name>
<protein>
    <recommendedName>
        <fullName evidence="6">S-protein homolog</fullName>
    </recommendedName>
</protein>
<evidence type="ECO:0000313" key="8">
    <source>
        <dbReference type="Proteomes" id="UP001153555"/>
    </source>
</evidence>
<evidence type="ECO:0000256" key="6">
    <source>
        <dbReference type="RuleBase" id="RU367044"/>
    </source>
</evidence>
<comment type="similarity">
    <text evidence="2 6">Belongs to the plant self-incompatibility (S1) protein family.</text>
</comment>
<keyword evidence="4 6" id="KW-0964">Secreted</keyword>
<keyword evidence="3 6" id="KW-0713">Self-incompatibility</keyword>
<dbReference type="PANTHER" id="PTHR31232">
    <property type="match status" value="1"/>
</dbReference>